<evidence type="ECO:0000256" key="5">
    <source>
        <dbReference type="RuleBase" id="RU003345"/>
    </source>
</evidence>
<dbReference type="InterPro" id="IPR016162">
    <property type="entry name" value="Ald_DH_N"/>
</dbReference>
<accession>A0A1I8IEZ9</accession>
<feature type="compositionally biased region" description="Basic and acidic residues" evidence="7">
    <location>
        <begin position="732"/>
        <end position="741"/>
    </location>
</feature>
<dbReference type="Proteomes" id="UP000095280">
    <property type="component" value="Unplaced"/>
</dbReference>
<feature type="region of interest" description="Disordered" evidence="7">
    <location>
        <begin position="581"/>
        <end position="600"/>
    </location>
</feature>
<dbReference type="GO" id="GO:0006081">
    <property type="term" value="P:aldehyde metabolic process"/>
    <property type="evidence" value="ECO:0007669"/>
    <property type="project" value="InterPro"/>
</dbReference>
<feature type="active site" evidence="4">
    <location>
        <position position="242"/>
    </location>
</feature>
<dbReference type="GO" id="GO:0005737">
    <property type="term" value="C:cytoplasm"/>
    <property type="evidence" value="ECO:0007669"/>
    <property type="project" value="TreeGrafter"/>
</dbReference>
<feature type="compositionally biased region" description="Low complexity" evidence="7">
    <location>
        <begin position="15"/>
        <end position="30"/>
    </location>
</feature>
<dbReference type="PROSITE" id="PS00070">
    <property type="entry name" value="ALDEHYDE_DEHYDR_CYS"/>
    <property type="match status" value="1"/>
</dbReference>
<keyword evidence="2 5" id="KW-0560">Oxidoreductase</keyword>
<dbReference type="InterPro" id="IPR016163">
    <property type="entry name" value="Ald_DH_C"/>
</dbReference>
<dbReference type="AlphaFoldDB" id="A0A1I8IEZ9"/>
<keyword evidence="10" id="KW-1185">Reference proteome</keyword>
<evidence type="ECO:0000256" key="6">
    <source>
        <dbReference type="SAM" id="Coils"/>
    </source>
</evidence>
<dbReference type="Pfam" id="PF00171">
    <property type="entry name" value="Aldedh"/>
    <property type="match status" value="1"/>
</dbReference>
<evidence type="ECO:0000313" key="11">
    <source>
        <dbReference type="WBParaSite" id="maker-uti_cns_0012001-snap-gene-0.2-mRNA-1"/>
    </source>
</evidence>
<dbReference type="PANTHER" id="PTHR43570">
    <property type="entry name" value="ALDEHYDE DEHYDROGENASE"/>
    <property type="match status" value="1"/>
</dbReference>
<dbReference type="GO" id="GO:0004029">
    <property type="term" value="F:aldehyde dehydrogenase (NAD+) activity"/>
    <property type="evidence" value="ECO:0007669"/>
    <property type="project" value="TreeGrafter"/>
</dbReference>
<comment type="similarity">
    <text evidence="1 5">Belongs to the aldehyde dehydrogenase family.</text>
</comment>
<name>A0A1I8IEZ9_9PLAT</name>
<dbReference type="InterPro" id="IPR008984">
    <property type="entry name" value="SMAD_FHA_dom_sf"/>
</dbReference>
<feature type="region of interest" description="Disordered" evidence="7">
    <location>
        <begin position="1"/>
        <end position="33"/>
    </location>
</feature>
<dbReference type="FunFam" id="3.40.309.10:FF:000003">
    <property type="entry name" value="Aldehyde dehydrogenase"/>
    <property type="match status" value="1"/>
</dbReference>
<dbReference type="InterPro" id="IPR041591">
    <property type="entry name" value="OCRE"/>
</dbReference>
<dbReference type="SUPFAM" id="SSF53720">
    <property type="entry name" value="ALDH-like"/>
    <property type="match status" value="1"/>
</dbReference>
<dbReference type="Gene3D" id="3.40.605.10">
    <property type="entry name" value="Aldehyde Dehydrogenase, Chain A, domain 1"/>
    <property type="match status" value="1"/>
</dbReference>
<dbReference type="InterPro" id="IPR016161">
    <property type="entry name" value="Ald_DH/histidinol_DH"/>
</dbReference>
<evidence type="ECO:0000256" key="7">
    <source>
        <dbReference type="SAM" id="MobiDB-lite"/>
    </source>
</evidence>
<dbReference type="PROSITE" id="PS50006">
    <property type="entry name" value="FHA_DOMAIN"/>
    <property type="match status" value="1"/>
</dbReference>
<dbReference type="InterPro" id="IPR035624">
    <property type="entry name" value="AGGF1_OCRE"/>
</dbReference>
<dbReference type="CDD" id="cd16164">
    <property type="entry name" value="OCRE_VG5Q"/>
    <property type="match status" value="1"/>
</dbReference>
<organism evidence="10 11">
    <name type="scientific">Macrostomum lignano</name>
    <dbReference type="NCBI Taxonomy" id="282301"/>
    <lineage>
        <taxon>Eukaryota</taxon>
        <taxon>Metazoa</taxon>
        <taxon>Spiralia</taxon>
        <taxon>Lophotrochozoa</taxon>
        <taxon>Platyhelminthes</taxon>
        <taxon>Rhabditophora</taxon>
        <taxon>Macrostomorpha</taxon>
        <taxon>Macrostomida</taxon>
        <taxon>Macrostomidae</taxon>
        <taxon>Macrostomum</taxon>
    </lineage>
</organism>
<dbReference type="InterPro" id="IPR015590">
    <property type="entry name" value="Aldehyde_DH_dom"/>
</dbReference>
<dbReference type="SMART" id="SM00443">
    <property type="entry name" value="G_patch"/>
    <property type="match status" value="1"/>
</dbReference>
<evidence type="ECO:0000256" key="2">
    <source>
        <dbReference type="ARBA" id="ARBA00023002"/>
    </source>
</evidence>
<feature type="region of interest" description="Disordered" evidence="7">
    <location>
        <begin position="713"/>
        <end position="851"/>
    </location>
</feature>
<feature type="compositionally biased region" description="Basic residues" evidence="7">
    <location>
        <begin position="742"/>
        <end position="763"/>
    </location>
</feature>
<feature type="domain" description="G-patch" evidence="9">
    <location>
        <begin position="1037"/>
        <end position="1087"/>
    </location>
</feature>
<dbReference type="InterPro" id="IPR029510">
    <property type="entry name" value="Ald_DH_CS_GLU"/>
</dbReference>
<dbReference type="InterPro" id="IPR016160">
    <property type="entry name" value="Ald_DH_CS_CYS"/>
</dbReference>
<evidence type="ECO:0000259" key="8">
    <source>
        <dbReference type="PROSITE" id="PS50006"/>
    </source>
</evidence>
<dbReference type="PROSITE" id="PS00687">
    <property type="entry name" value="ALDEHYDE_DEHYDR_GLU"/>
    <property type="match status" value="1"/>
</dbReference>
<keyword evidence="3" id="KW-0520">NAD</keyword>
<dbReference type="Pfam" id="PF00498">
    <property type="entry name" value="FHA"/>
    <property type="match status" value="1"/>
</dbReference>
<feature type="domain" description="FHA" evidence="8">
    <location>
        <begin position="878"/>
        <end position="932"/>
    </location>
</feature>
<reference evidence="11" key="1">
    <citation type="submission" date="2016-11" db="UniProtKB">
        <authorList>
            <consortium name="WormBaseParasite"/>
        </authorList>
    </citation>
    <scope>IDENTIFICATION</scope>
</reference>
<dbReference type="WBParaSite" id="maker-uti_cns_0012001-snap-gene-0.2-mRNA-1">
    <property type="protein sequence ID" value="maker-uti_cns_0012001-snap-gene-0.2-mRNA-1"/>
    <property type="gene ID" value="maker-uti_cns_0012001-snap-gene-0.2"/>
</dbReference>
<dbReference type="GO" id="GO:0003676">
    <property type="term" value="F:nucleic acid binding"/>
    <property type="evidence" value="ECO:0007669"/>
    <property type="project" value="InterPro"/>
</dbReference>
<keyword evidence="6" id="KW-0175">Coiled coil</keyword>
<feature type="compositionally biased region" description="Acidic residues" evidence="7">
    <location>
        <begin position="768"/>
        <end position="779"/>
    </location>
</feature>
<dbReference type="Pfam" id="PF17780">
    <property type="entry name" value="OCRE"/>
    <property type="match status" value="1"/>
</dbReference>
<evidence type="ECO:0000313" key="10">
    <source>
        <dbReference type="Proteomes" id="UP000095280"/>
    </source>
</evidence>
<feature type="compositionally biased region" description="Basic residues" evidence="7">
    <location>
        <begin position="800"/>
        <end position="828"/>
    </location>
</feature>
<dbReference type="InterPro" id="IPR000253">
    <property type="entry name" value="FHA_dom"/>
</dbReference>
<dbReference type="PANTHER" id="PTHR43570:SF16">
    <property type="entry name" value="ALDEHYDE DEHYDROGENASE TYPE III, ISOFORM Q"/>
    <property type="match status" value="1"/>
</dbReference>
<evidence type="ECO:0000256" key="1">
    <source>
        <dbReference type="ARBA" id="ARBA00009986"/>
    </source>
</evidence>
<proteinExistence type="inferred from homology"/>
<dbReference type="InterPro" id="IPR012394">
    <property type="entry name" value="Aldehyde_DH_NAD(P)"/>
</dbReference>
<evidence type="ECO:0000256" key="3">
    <source>
        <dbReference type="ARBA" id="ARBA00023027"/>
    </source>
</evidence>
<feature type="region of interest" description="Disordered" evidence="7">
    <location>
        <begin position="1056"/>
        <end position="1098"/>
    </location>
</feature>
<dbReference type="FunFam" id="3.40.605.10:FF:000004">
    <property type="entry name" value="Aldehyde dehydrogenase"/>
    <property type="match status" value="1"/>
</dbReference>
<feature type="coiled-coil region" evidence="6">
    <location>
        <begin position="538"/>
        <end position="572"/>
    </location>
</feature>
<dbReference type="Gene3D" id="2.60.200.20">
    <property type="match status" value="1"/>
</dbReference>
<dbReference type="Pfam" id="PF01585">
    <property type="entry name" value="G-patch"/>
    <property type="match status" value="1"/>
</dbReference>
<dbReference type="CDD" id="cd22686">
    <property type="entry name" value="FHA_AGGF1"/>
    <property type="match status" value="1"/>
</dbReference>
<evidence type="ECO:0000256" key="4">
    <source>
        <dbReference type="PROSITE-ProRule" id="PRU10007"/>
    </source>
</evidence>
<dbReference type="SUPFAM" id="SSF49879">
    <property type="entry name" value="SMAD/FHA domain"/>
    <property type="match status" value="1"/>
</dbReference>
<sequence length="1116" mass="121244">MSSPAADEAAKREATQPAAAAADTVGAAATPNGGNYKDSVNALRSTFLSGQTRPLSWRRKQLEALYALLTDQEDRIAEALWQDLRKCRQEAAAAELLILKADIAKLNRDLPQLTDIHKVKKTFISMMDNLGLQQQPYGVALIIGAWNYPFQLTLMPLAGAIAAGNCALVKPSEIASASAALLAELVPKYLDQSCIRVVCGGAKETQELLEQRFDYIFYTGSSRVGRLVMAAASKHLTPVTLELGGKSPVYVSEGVDLGQVSKRLVWGKFLNAGQTCIAPDYVMCPPELAQPLADAVAAQIAEFYGQDPKASPDYGRIVSDRMFDRIVGLMQASKADRATGGDTDRDARYIAPTVYTNVRADDALMREEIFGPLMPIMPVSGVEEAVYFINKCEKPLAIYRETARFEEQTSSGALVFNDVVIHAGMETLPFGGVGHSGMGKYHGRFTFDTFSHQRALLYKSSSATSEMVNNKFRYPPYNDSKLAWVNWALSSSVKKGSTCVLIKLASAAMSGDDEEADQPPQQQQQQATVGLSSNVCSCAELAISNRQLRTRCEQLEAEVANLREQLAAALAATGVAAEDKQRRASSSAFNRPDAEEDGELSVEDILRSTAQEMAREAAAATAAEPAAGSSIEADLKAAAEEALGSQGYVYDERTGLYYDTASGYYYDPTEQLYNSSTGVYYTYDSASQQYVFHSRVALSELRQRAELMAVMSGLQHRPPEPAGKRRAAAPAERSRSRERHLVSGRRRKRKLDSHSKSKTKSKRRNTDEDGGQENGDGDNGEAGAADSSVGSEDRRSDSSRKKKPSKKEKKVKKEKKKKKTLKSKRRKRRDSETDVAEAGAADEAGDAEDPYPPCIRMLVLESPSLPVGSLHIVTHDGATVGRDPAALPTLLLAGDASVSKLHCRIEYSRPDRHFQAVDMASHTGTLIGGRPISDRREISRPAALLHGCRLRIGATEFLCHIHRYPAQLRQLKAKHGLLAPATGAAAAAPPGYADRAAARRREFGLDDDSRQLESGGRPVERCCCAASVDVALHEREESNPGVRLLARMGWRPGDGVGVGERAERSLREPLGAAPRLSERAGLGSELGRAASNVDAEADRRAARVAMVTRERYDRIG</sequence>
<evidence type="ECO:0000259" key="9">
    <source>
        <dbReference type="PROSITE" id="PS50174"/>
    </source>
</evidence>
<dbReference type="Gene3D" id="3.40.309.10">
    <property type="entry name" value="Aldehyde Dehydrogenase, Chain A, domain 2"/>
    <property type="match status" value="1"/>
</dbReference>
<dbReference type="PROSITE" id="PS50174">
    <property type="entry name" value="G_PATCH"/>
    <property type="match status" value="1"/>
</dbReference>
<protein>
    <submittedName>
        <fullName evidence="11">Aldehyde dehydrogenase</fullName>
    </submittedName>
</protein>
<dbReference type="InterPro" id="IPR000467">
    <property type="entry name" value="G_patch_dom"/>
</dbReference>